<dbReference type="EMBL" id="JAPWTJ010000939">
    <property type="protein sequence ID" value="KAJ8974746.1"/>
    <property type="molecule type" value="Genomic_DNA"/>
</dbReference>
<evidence type="ECO:0000313" key="2">
    <source>
        <dbReference type="EMBL" id="KAJ8974746.1"/>
    </source>
</evidence>
<dbReference type="Gene3D" id="3.40.140.10">
    <property type="entry name" value="Cytidine Deaminase, domain 2"/>
    <property type="match status" value="1"/>
</dbReference>
<keyword evidence="1" id="KW-1133">Transmembrane helix</keyword>
<protein>
    <submittedName>
        <fullName evidence="2">Uncharacterized protein</fullName>
    </submittedName>
</protein>
<name>A0ABQ9J9A4_9CUCU</name>
<organism evidence="2 3">
    <name type="scientific">Molorchus minor</name>
    <dbReference type="NCBI Taxonomy" id="1323400"/>
    <lineage>
        <taxon>Eukaryota</taxon>
        <taxon>Metazoa</taxon>
        <taxon>Ecdysozoa</taxon>
        <taxon>Arthropoda</taxon>
        <taxon>Hexapoda</taxon>
        <taxon>Insecta</taxon>
        <taxon>Pterygota</taxon>
        <taxon>Neoptera</taxon>
        <taxon>Endopterygota</taxon>
        <taxon>Coleoptera</taxon>
        <taxon>Polyphaga</taxon>
        <taxon>Cucujiformia</taxon>
        <taxon>Chrysomeloidea</taxon>
        <taxon>Cerambycidae</taxon>
        <taxon>Lamiinae</taxon>
        <taxon>Monochamini</taxon>
        <taxon>Molorchus</taxon>
    </lineage>
</organism>
<keyword evidence="3" id="KW-1185">Reference proteome</keyword>
<keyword evidence="1" id="KW-0812">Transmembrane</keyword>
<proteinExistence type="predicted"/>
<evidence type="ECO:0000256" key="1">
    <source>
        <dbReference type="SAM" id="Phobius"/>
    </source>
</evidence>
<reference evidence="2" key="1">
    <citation type="journal article" date="2023" name="Insect Mol. Biol.">
        <title>Genome sequencing provides insights into the evolution of gene families encoding plant cell wall-degrading enzymes in longhorned beetles.</title>
        <authorList>
            <person name="Shin N.R."/>
            <person name="Okamura Y."/>
            <person name="Kirsch R."/>
            <person name="Pauchet Y."/>
        </authorList>
    </citation>
    <scope>NUCLEOTIDE SEQUENCE</scope>
    <source>
        <strain evidence="2">MMC_N1</strain>
    </source>
</reference>
<keyword evidence="1" id="KW-0472">Membrane</keyword>
<comment type="caution">
    <text evidence="2">The sequence shown here is derived from an EMBL/GenBank/DDBJ whole genome shotgun (WGS) entry which is preliminary data.</text>
</comment>
<dbReference type="Proteomes" id="UP001162164">
    <property type="component" value="Unassembled WGS sequence"/>
</dbReference>
<gene>
    <name evidence="2" type="ORF">NQ317_005941</name>
</gene>
<feature type="transmembrane region" description="Helical" evidence="1">
    <location>
        <begin position="13"/>
        <end position="32"/>
    </location>
</feature>
<sequence>MDSYSSNPNCIPFLDWIFFILLKLWFTVIANCRKNGFHPHPTDPPLYREADHVRLENKAPLEVLDLRTVDASIYTKYLPKAMIM</sequence>
<evidence type="ECO:0000313" key="3">
    <source>
        <dbReference type="Proteomes" id="UP001162164"/>
    </source>
</evidence>
<accession>A0ABQ9J9A4</accession>